<evidence type="ECO:0000256" key="9">
    <source>
        <dbReference type="ARBA" id="ARBA00023027"/>
    </source>
</evidence>
<feature type="binding site" evidence="12 16">
    <location>
        <position position="356"/>
    </location>
    <ligand>
        <name>substrate</name>
    </ligand>
</feature>
<evidence type="ECO:0000256" key="1">
    <source>
        <dbReference type="ARBA" id="ARBA00003850"/>
    </source>
</evidence>
<dbReference type="FunFam" id="3.40.50.1980:FF:000002">
    <property type="entry name" value="Histidinol dehydrogenase, chloroplastic"/>
    <property type="match status" value="1"/>
</dbReference>
<keyword evidence="5 12" id="KW-0028">Amino-acid biosynthesis</keyword>
<proteinExistence type="inferred from homology"/>
<keyword evidence="10 12" id="KW-0368">Histidine biosynthesis</keyword>
<feature type="binding site" evidence="12 17">
    <location>
        <position position="258"/>
    </location>
    <ligand>
        <name>Zn(2+)</name>
        <dbReference type="ChEBI" id="CHEBI:29105"/>
    </ligand>
</feature>
<dbReference type="GO" id="GO:0000105">
    <property type="term" value="P:L-histidine biosynthetic process"/>
    <property type="evidence" value="ECO:0007669"/>
    <property type="project" value="UniProtKB-UniRule"/>
</dbReference>
<feature type="binding site" evidence="12 17">
    <location>
        <position position="255"/>
    </location>
    <ligand>
        <name>Zn(2+)</name>
        <dbReference type="ChEBI" id="CHEBI:29105"/>
    </ligand>
</feature>
<comment type="pathway">
    <text evidence="2 12">Amino-acid biosynthesis; L-histidine biosynthesis; L-histidine from 5-phospho-alpha-D-ribose 1-diphosphate: step 9/9.</text>
</comment>
<keyword evidence="7 12" id="KW-0862">Zinc</keyword>
<dbReference type="FunFam" id="3.40.50.1980:FF:000001">
    <property type="entry name" value="Histidinol dehydrogenase"/>
    <property type="match status" value="1"/>
</dbReference>
<feature type="binding site" evidence="12 17">
    <location>
        <position position="415"/>
    </location>
    <ligand>
        <name>Zn(2+)</name>
        <dbReference type="ChEBI" id="CHEBI:29105"/>
    </ligand>
</feature>
<comment type="function">
    <text evidence="1 12">Catalyzes the sequential NAD-dependent oxidations of L-histidinol to L-histidinaldehyde and then to L-histidine.</text>
</comment>
<feature type="coiled-coil region" evidence="19">
    <location>
        <begin position="57"/>
        <end position="84"/>
    </location>
</feature>
<dbReference type="STRING" id="1279009.ADICEAN_00109"/>
<evidence type="ECO:0000256" key="10">
    <source>
        <dbReference type="ARBA" id="ARBA00023102"/>
    </source>
</evidence>
<keyword evidence="8 12" id="KW-0560">Oxidoreductase</keyword>
<dbReference type="EMBL" id="AODQ01000001">
    <property type="protein sequence ID" value="EMR04838.1"/>
    <property type="molecule type" value="Genomic_DNA"/>
</dbReference>
<evidence type="ECO:0000313" key="21">
    <source>
        <dbReference type="Proteomes" id="UP000011910"/>
    </source>
</evidence>
<dbReference type="SUPFAM" id="SSF53720">
    <property type="entry name" value="ALDH-like"/>
    <property type="match status" value="1"/>
</dbReference>
<feature type="binding site" evidence="12 16">
    <location>
        <position position="415"/>
    </location>
    <ligand>
        <name>substrate</name>
    </ligand>
</feature>
<dbReference type="CDD" id="cd06572">
    <property type="entry name" value="Histidinol_dh"/>
    <property type="match status" value="1"/>
</dbReference>
<feature type="binding site" evidence="12 16">
    <location>
        <position position="233"/>
    </location>
    <ligand>
        <name>substrate</name>
    </ligand>
</feature>
<evidence type="ECO:0000313" key="20">
    <source>
        <dbReference type="EMBL" id="EMR04838.1"/>
    </source>
</evidence>
<evidence type="ECO:0000256" key="13">
    <source>
        <dbReference type="PIRNR" id="PIRNR000099"/>
    </source>
</evidence>
<evidence type="ECO:0000256" key="8">
    <source>
        <dbReference type="ARBA" id="ARBA00023002"/>
    </source>
</evidence>
<comment type="cofactor">
    <cofactor evidence="12 17">
        <name>Zn(2+)</name>
        <dbReference type="ChEBI" id="CHEBI:29105"/>
    </cofactor>
    <text evidence="12 17">Binds 1 zinc ion per subunit.</text>
</comment>
<dbReference type="PRINTS" id="PR00083">
    <property type="entry name" value="HOLDHDRGNASE"/>
</dbReference>
<protein>
    <recommendedName>
        <fullName evidence="4 12">Histidinol dehydrogenase</fullName>
        <shortName evidence="12">HDH</shortName>
        <ecNumber evidence="4 12">1.1.1.23</ecNumber>
    </recommendedName>
</protein>
<dbReference type="GO" id="GO:0051287">
    <property type="term" value="F:NAD binding"/>
    <property type="evidence" value="ECO:0007669"/>
    <property type="project" value="InterPro"/>
</dbReference>
<dbReference type="OrthoDB" id="9805269at2"/>
<keyword evidence="9 12" id="KW-0520">NAD</keyword>
<dbReference type="PANTHER" id="PTHR21256">
    <property type="entry name" value="HISTIDINOL DEHYDROGENASE HDH"/>
    <property type="match status" value="1"/>
</dbReference>
<dbReference type="PIRSF" id="PIRSF000099">
    <property type="entry name" value="Histidinol_dh"/>
    <property type="match status" value="1"/>
</dbReference>
<dbReference type="eggNOG" id="COG0141">
    <property type="taxonomic scope" value="Bacteria"/>
</dbReference>
<feature type="binding site" evidence="12 15">
    <location>
        <position position="209"/>
    </location>
    <ligand>
        <name>NAD(+)</name>
        <dbReference type="ChEBI" id="CHEBI:57540"/>
    </ligand>
</feature>
<feature type="binding site" evidence="12 15">
    <location>
        <position position="186"/>
    </location>
    <ligand>
        <name>NAD(+)</name>
        <dbReference type="ChEBI" id="CHEBI:57540"/>
    </ligand>
</feature>
<dbReference type="InterPro" id="IPR016161">
    <property type="entry name" value="Ald_DH/histidinol_DH"/>
</dbReference>
<dbReference type="PATRIC" id="fig|1279009.4.peg.115"/>
<evidence type="ECO:0000256" key="12">
    <source>
        <dbReference type="HAMAP-Rule" id="MF_01024"/>
    </source>
</evidence>
<dbReference type="GO" id="GO:0004399">
    <property type="term" value="F:histidinol dehydrogenase activity"/>
    <property type="evidence" value="ECO:0007669"/>
    <property type="project" value="UniProtKB-UniRule"/>
</dbReference>
<dbReference type="NCBIfam" id="TIGR00069">
    <property type="entry name" value="hisD"/>
    <property type="match status" value="1"/>
</dbReference>
<dbReference type="InterPro" id="IPR022695">
    <property type="entry name" value="Histidinol_DH_monofunct"/>
</dbReference>
<evidence type="ECO:0000256" key="14">
    <source>
        <dbReference type="PIRSR" id="PIRSR000099-1"/>
    </source>
</evidence>
<comment type="similarity">
    <text evidence="3 12 13 18">Belongs to the histidinol dehydrogenase family.</text>
</comment>
<keyword evidence="6 12" id="KW-0479">Metal-binding</keyword>
<gene>
    <name evidence="12 20" type="primary">hisD</name>
    <name evidence="20" type="ORF">ADICEAN_00109</name>
</gene>
<name>M7N8C5_9BACT</name>
<evidence type="ECO:0000256" key="16">
    <source>
        <dbReference type="PIRSR" id="PIRSR000099-3"/>
    </source>
</evidence>
<feature type="binding site" evidence="12 17">
    <location>
        <position position="356"/>
    </location>
    <ligand>
        <name>Zn(2+)</name>
        <dbReference type="ChEBI" id="CHEBI:29105"/>
    </ligand>
</feature>
<evidence type="ECO:0000256" key="7">
    <source>
        <dbReference type="ARBA" id="ARBA00022833"/>
    </source>
</evidence>
<dbReference type="PROSITE" id="PS00611">
    <property type="entry name" value="HISOL_DEHYDROGENASE"/>
    <property type="match status" value="1"/>
</dbReference>
<dbReference type="InterPro" id="IPR012131">
    <property type="entry name" value="Hstdl_DH"/>
</dbReference>
<dbReference type="InterPro" id="IPR001692">
    <property type="entry name" value="Histidinol_DH_CS"/>
</dbReference>
<evidence type="ECO:0000256" key="19">
    <source>
        <dbReference type="SAM" id="Coils"/>
    </source>
</evidence>
<dbReference type="Proteomes" id="UP000011910">
    <property type="component" value="Unassembled WGS sequence"/>
</dbReference>
<dbReference type="PANTHER" id="PTHR21256:SF2">
    <property type="entry name" value="HISTIDINE BIOSYNTHESIS TRIFUNCTIONAL PROTEIN"/>
    <property type="match status" value="1"/>
</dbReference>
<dbReference type="UniPathway" id="UPA00031">
    <property type="reaction ID" value="UER00014"/>
</dbReference>
<dbReference type="AlphaFoldDB" id="M7N8C5"/>
<dbReference type="EC" id="1.1.1.23" evidence="4 12"/>
<organism evidence="20 21">
    <name type="scientific">Cesiribacter andamanensis AMV16</name>
    <dbReference type="NCBI Taxonomy" id="1279009"/>
    <lineage>
        <taxon>Bacteria</taxon>
        <taxon>Pseudomonadati</taxon>
        <taxon>Bacteroidota</taxon>
        <taxon>Cytophagia</taxon>
        <taxon>Cytophagales</taxon>
        <taxon>Cesiribacteraceae</taxon>
        <taxon>Cesiribacter</taxon>
    </lineage>
</organism>
<dbReference type="FunFam" id="1.20.5.1300:FF:000002">
    <property type="entry name" value="Histidinol dehydrogenase, chloroplastic"/>
    <property type="match status" value="1"/>
</dbReference>
<evidence type="ECO:0000256" key="17">
    <source>
        <dbReference type="PIRSR" id="PIRSR000099-4"/>
    </source>
</evidence>
<feature type="binding site" evidence="12 16">
    <location>
        <position position="255"/>
    </location>
    <ligand>
        <name>substrate</name>
    </ligand>
</feature>
<evidence type="ECO:0000256" key="2">
    <source>
        <dbReference type="ARBA" id="ARBA00004940"/>
    </source>
</evidence>
<sequence>MEIVMNPPREEWNKLVQRPGVNLKKVRKIVKPIMKKVERNGDSALLKFALEFDLVHLDDLQVSAKEIKAAADEVEDELKQAIEQALHNIELFHKAQQVPPLSLEVMPGVRCMRKSVPIERVGLYVPGGTAPLFSTVLMLGIPARIAGCREVVLCTPPNRSGRVHPAILYTASLLGISKIYKTGGAQAIAAMMYGTETIPRVDKIFGPGNQYVTAAKLVAAQKGIAIDMPAGPSEVAILADASANPAFIAADLLSQAEHGADSQVLLVTADLELAQAVNDELSKQLEDLPRAKMAEAALAASRVVILKKQKDAMEFLNLYAAEHLILAVKNASEVAEMVINAGSVFLGHYTPESVGDYASGTNHTLPTSGFARAYSGVSLDSFLKKITFQELSPEGIVRLGPVVQAMAEAEHLHAHAHAVTVRLNALTENV</sequence>
<keyword evidence="21" id="KW-1185">Reference proteome</keyword>
<feature type="binding site" evidence="12 15">
    <location>
        <position position="124"/>
    </location>
    <ligand>
        <name>NAD(+)</name>
        <dbReference type="ChEBI" id="CHEBI:57540"/>
    </ligand>
</feature>
<dbReference type="GO" id="GO:0005829">
    <property type="term" value="C:cytosol"/>
    <property type="evidence" value="ECO:0007669"/>
    <property type="project" value="TreeGrafter"/>
</dbReference>
<dbReference type="HAMAP" id="MF_01024">
    <property type="entry name" value="HisD"/>
    <property type="match status" value="1"/>
</dbReference>
<evidence type="ECO:0000256" key="3">
    <source>
        <dbReference type="ARBA" id="ARBA00010178"/>
    </source>
</evidence>
<evidence type="ECO:0000256" key="15">
    <source>
        <dbReference type="PIRSR" id="PIRSR000099-2"/>
    </source>
</evidence>
<accession>M7N8C5</accession>
<comment type="catalytic activity">
    <reaction evidence="11 12">
        <text>L-histidinol + 2 NAD(+) + H2O = L-histidine + 2 NADH + 3 H(+)</text>
        <dbReference type="Rhea" id="RHEA:20641"/>
        <dbReference type="ChEBI" id="CHEBI:15377"/>
        <dbReference type="ChEBI" id="CHEBI:15378"/>
        <dbReference type="ChEBI" id="CHEBI:57540"/>
        <dbReference type="ChEBI" id="CHEBI:57595"/>
        <dbReference type="ChEBI" id="CHEBI:57699"/>
        <dbReference type="ChEBI" id="CHEBI:57945"/>
        <dbReference type="EC" id="1.1.1.23"/>
    </reaction>
</comment>
<dbReference type="Gene3D" id="1.20.5.1300">
    <property type="match status" value="1"/>
</dbReference>
<reference evidence="20 21" key="1">
    <citation type="journal article" date="2013" name="Genome Announc.">
        <title>Draft Genome Sequence of Cesiribacter andamanensis Strain AMV16T, Isolated from a Soil Sample from a Mud Volcano in the Andaman Islands, India.</title>
        <authorList>
            <person name="Shivaji S."/>
            <person name="Ara S."/>
            <person name="Begum Z."/>
            <person name="Srinivas T.N."/>
            <person name="Singh A."/>
            <person name="Kumar Pinnaka A."/>
        </authorList>
    </citation>
    <scope>NUCLEOTIDE SEQUENCE [LARGE SCALE GENOMIC DNA]</scope>
    <source>
        <strain evidence="20 21">AMV16</strain>
    </source>
</reference>
<evidence type="ECO:0000256" key="18">
    <source>
        <dbReference type="RuleBase" id="RU004175"/>
    </source>
</evidence>
<evidence type="ECO:0000256" key="11">
    <source>
        <dbReference type="ARBA" id="ARBA00049489"/>
    </source>
</evidence>
<dbReference type="RefSeq" id="WP_009193523.1">
    <property type="nucleotide sequence ID" value="NZ_AODQ01000001.1"/>
</dbReference>
<feature type="active site" description="Proton acceptor" evidence="12 14">
    <location>
        <position position="323"/>
    </location>
</feature>
<keyword evidence="19" id="KW-0175">Coiled coil</keyword>
<feature type="binding site" evidence="12 16">
    <location>
        <position position="410"/>
    </location>
    <ligand>
        <name>substrate</name>
    </ligand>
</feature>
<feature type="active site" description="Proton acceptor" evidence="12 14">
    <location>
        <position position="322"/>
    </location>
</feature>
<dbReference type="Pfam" id="PF00815">
    <property type="entry name" value="Histidinol_dh"/>
    <property type="match status" value="1"/>
</dbReference>
<comment type="caution">
    <text evidence="20">The sequence shown here is derived from an EMBL/GenBank/DDBJ whole genome shotgun (WGS) entry which is preliminary data.</text>
</comment>
<feature type="binding site" evidence="12 16">
    <location>
        <position position="258"/>
    </location>
    <ligand>
        <name>substrate</name>
    </ligand>
</feature>
<dbReference type="Gene3D" id="3.40.50.1980">
    <property type="entry name" value="Nitrogenase molybdenum iron protein domain"/>
    <property type="match status" value="2"/>
</dbReference>
<dbReference type="GO" id="GO:0008270">
    <property type="term" value="F:zinc ion binding"/>
    <property type="evidence" value="ECO:0007669"/>
    <property type="project" value="UniProtKB-UniRule"/>
</dbReference>
<evidence type="ECO:0000256" key="6">
    <source>
        <dbReference type="ARBA" id="ARBA00022723"/>
    </source>
</evidence>
<evidence type="ECO:0000256" key="5">
    <source>
        <dbReference type="ARBA" id="ARBA00022605"/>
    </source>
</evidence>
<feature type="binding site" evidence="12 16">
    <location>
        <position position="323"/>
    </location>
    <ligand>
        <name>substrate</name>
    </ligand>
</feature>
<evidence type="ECO:0000256" key="4">
    <source>
        <dbReference type="ARBA" id="ARBA00012965"/>
    </source>
</evidence>